<dbReference type="Pfam" id="PF07610">
    <property type="entry name" value="DUF1573"/>
    <property type="match status" value="1"/>
</dbReference>
<sequence>MKAIPVAIGSLVVGAVIGSAVGYVSVGPPAPVSLDDVGPIAGPGIDTSAPKIVVDAPTFEFGVMQRGSKMRHNFVIRNDGTAALRLVAGRPSCKCTAFEVTSESIPAGGQAEIGLEWVAKSVPGPFRQTAPVNTNDPTRPVVELVIEGTVIEPSGLEPSVFEFGEIRAGEPATASLIYYTTKEGEIDLTAEAPSREEIAGLYDVSIEPVDASELPTPNAVDGRRVTLTSSAGLPVGPVMEWVKLRRGQNEDDEIEVPVAGRVVGDITLHGGKWNENAGVLNFGMVPSDEGAKSRLLLSAKGEHAADTRFEVLSVDPPELEVELGETVRRSDDVYHTYFTVEVPKGTRPMIHLNTPQGDDGVIRIKTTHPKSPEVVVRVRFAVTK</sequence>
<name>A0A5C5V4R7_9BACT</name>
<dbReference type="PANTHER" id="PTHR37833">
    <property type="entry name" value="LIPOPROTEIN-RELATED"/>
    <property type="match status" value="1"/>
</dbReference>
<dbReference type="InterPro" id="IPR011467">
    <property type="entry name" value="DUF1573"/>
</dbReference>
<keyword evidence="2" id="KW-1185">Reference proteome</keyword>
<reference evidence="1 2" key="1">
    <citation type="submission" date="2019-02" db="EMBL/GenBank/DDBJ databases">
        <title>Deep-cultivation of Planctomycetes and their phenomic and genomic characterization uncovers novel biology.</title>
        <authorList>
            <person name="Wiegand S."/>
            <person name="Jogler M."/>
            <person name="Boedeker C."/>
            <person name="Pinto D."/>
            <person name="Vollmers J."/>
            <person name="Rivas-Marin E."/>
            <person name="Kohn T."/>
            <person name="Peeters S.H."/>
            <person name="Heuer A."/>
            <person name="Rast P."/>
            <person name="Oberbeckmann S."/>
            <person name="Bunk B."/>
            <person name="Jeske O."/>
            <person name="Meyerdierks A."/>
            <person name="Storesund J.E."/>
            <person name="Kallscheuer N."/>
            <person name="Luecker S."/>
            <person name="Lage O.M."/>
            <person name="Pohl T."/>
            <person name="Merkel B.J."/>
            <person name="Hornburger P."/>
            <person name="Mueller R.-W."/>
            <person name="Bruemmer F."/>
            <person name="Labrenz M."/>
            <person name="Spormann A.M."/>
            <person name="Op Den Camp H."/>
            <person name="Overmann J."/>
            <person name="Amann R."/>
            <person name="Jetten M.S.M."/>
            <person name="Mascher T."/>
            <person name="Medema M.H."/>
            <person name="Devos D.P."/>
            <person name="Kaster A.-K."/>
            <person name="Ovreas L."/>
            <person name="Rohde M."/>
            <person name="Galperin M.Y."/>
            <person name="Jogler C."/>
        </authorList>
    </citation>
    <scope>NUCLEOTIDE SEQUENCE [LARGE SCALE GENOMIC DNA]</scope>
    <source>
        <strain evidence="1 2">KOR34</strain>
    </source>
</reference>
<comment type="caution">
    <text evidence="1">The sequence shown here is derived from an EMBL/GenBank/DDBJ whole genome shotgun (WGS) entry which is preliminary data.</text>
</comment>
<organism evidence="1 2">
    <name type="scientific">Posidoniimonas corsicana</name>
    <dbReference type="NCBI Taxonomy" id="1938618"/>
    <lineage>
        <taxon>Bacteria</taxon>
        <taxon>Pseudomonadati</taxon>
        <taxon>Planctomycetota</taxon>
        <taxon>Planctomycetia</taxon>
        <taxon>Pirellulales</taxon>
        <taxon>Lacipirellulaceae</taxon>
        <taxon>Posidoniimonas</taxon>
    </lineage>
</organism>
<dbReference type="InterPro" id="IPR013783">
    <property type="entry name" value="Ig-like_fold"/>
</dbReference>
<evidence type="ECO:0008006" key="3">
    <source>
        <dbReference type="Google" id="ProtNLM"/>
    </source>
</evidence>
<dbReference type="EMBL" id="SIHJ01000002">
    <property type="protein sequence ID" value="TWT33536.1"/>
    <property type="molecule type" value="Genomic_DNA"/>
</dbReference>
<accession>A0A5C5V4R7</accession>
<dbReference type="AlphaFoldDB" id="A0A5C5V4R7"/>
<dbReference type="OrthoDB" id="215317at2"/>
<dbReference type="Gene3D" id="2.60.40.10">
    <property type="entry name" value="Immunoglobulins"/>
    <property type="match status" value="1"/>
</dbReference>
<evidence type="ECO:0000313" key="2">
    <source>
        <dbReference type="Proteomes" id="UP000316714"/>
    </source>
</evidence>
<dbReference type="RefSeq" id="WP_146566247.1">
    <property type="nucleotide sequence ID" value="NZ_SIHJ01000002.1"/>
</dbReference>
<proteinExistence type="predicted"/>
<evidence type="ECO:0000313" key="1">
    <source>
        <dbReference type="EMBL" id="TWT33536.1"/>
    </source>
</evidence>
<dbReference type="Proteomes" id="UP000316714">
    <property type="component" value="Unassembled WGS sequence"/>
</dbReference>
<dbReference type="PANTHER" id="PTHR37833:SF1">
    <property type="entry name" value="SIGNAL PEPTIDE PROTEIN"/>
    <property type="match status" value="1"/>
</dbReference>
<gene>
    <name evidence="1" type="ORF">KOR34_33680</name>
</gene>
<protein>
    <recommendedName>
        <fullName evidence="3">DUF1573 domain-containing protein</fullName>
    </recommendedName>
</protein>